<organism evidence="1 2">
    <name type="scientific">Eumeta variegata</name>
    <name type="common">Bagworm moth</name>
    <name type="synonym">Eumeta japonica</name>
    <dbReference type="NCBI Taxonomy" id="151549"/>
    <lineage>
        <taxon>Eukaryota</taxon>
        <taxon>Metazoa</taxon>
        <taxon>Ecdysozoa</taxon>
        <taxon>Arthropoda</taxon>
        <taxon>Hexapoda</taxon>
        <taxon>Insecta</taxon>
        <taxon>Pterygota</taxon>
        <taxon>Neoptera</taxon>
        <taxon>Endopterygota</taxon>
        <taxon>Lepidoptera</taxon>
        <taxon>Glossata</taxon>
        <taxon>Ditrysia</taxon>
        <taxon>Tineoidea</taxon>
        <taxon>Psychidae</taxon>
        <taxon>Oiketicinae</taxon>
        <taxon>Eumeta</taxon>
    </lineage>
</organism>
<dbReference type="EMBL" id="BGZK01000223">
    <property type="protein sequence ID" value="GBP29689.1"/>
    <property type="molecule type" value="Genomic_DNA"/>
</dbReference>
<dbReference type="Proteomes" id="UP000299102">
    <property type="component" value="Unassembled WGS sequence"/>
</dbReference>
<dbReference type="AlphaFoldDB" id="A0A4C1UTR4"/>
<comment type="caution">
    <text evidence="1">The sequence shown here is derived from an EMBL/GenBank/DDBJ whole genome shotgun (WGS) entry which is preliminary data.</text>
</comment>
<proteinExistence type="predicted"/>
<protein>
    <submittedName>
        <fullName evidence="1">Uncharacterized protein</fullName>
    </submittedName>
</protein>
<accession>A0A4C1UTR4</accession>
<name>A0A4C1UTR4_EUMVA</name>
<reference evidence="1 2" key="1">
    <citation type="journal article" date="2019" name="Commun. Biol.">
        <title>The bagworm genome reveals a unique fibroin gene that provides high tensile strength.</title>
        <authorList>
            <person name="Kono N."/>
            <person name="Nakamura H."/>
            <person name="Ohtoshi R."/>
            <person name="Tomita M."/>
            <person name="Numata K."/>
            <person name="Arakawa K."/>
        </authorList>
    </citation>
    <scope>NUCLEOTIDE SEQUENCE [LARGE SCALE GENOMIC DNA]</scope>
</reference>
<gene>
    <name evidence="1" type="ORF">EVAR_13612_1</name>
</gene>
<evidence type="ECO:0000313" key="2">
    <source>
        <dbReference type="Proteomes" id="UP000299102"/>
    </source>
</evidence>
<evidence type="ECO:0000313" key="1">
    <source>
        <dbReference type="EMBL" id="GBP29689.1"/>
    </source>
</evidence>
<keyword evidence="2" id="KW-1185">Reference proteome</keyword>
<sequence>MDTEGRAESAGEFTFRVYSLFFTSCAPRFTRVIDRKNLATPRIAGATVDWLLAISNLNMKARAAPGRRPPRARRTFVTRIGTRDMAGIEIN</sequence>